<keyword evidence="4" id="KW-1185">Reference proteome</keyword>
<evidence type="ECO:0000259" key="2">
    <source>
        <dbReference type="PROSITE" id="PS50279"/>
    </source>
</evidence>
<dbReference type="InterPro" id="IPR036880">
    <property type="entry name" value="Kunitz_BPTI_sf"/>
</dbReference>
<evidence type="ECO:0000313" key="3">
    <source>
        <dbReference type="EMBL" id="CAC5404870.1"/>
    </source>
</evidence>
<dbReference type="Proteomes" id="UP000507470">
    <property type="component" value="Unassembled WGS sequence"/>
</dbReference>
<evidence type="ECO:0000256" key="1">
    <source>
        <dbReference type="SAM" id="MobiDB-lite"/>
    </source>
</evidence>
<dbReference type="SUPFAM" id="SSF57362">
    <property type="entry name" value="BPTI-like"/>
    <property type="match status" value="1"/>
</dbReference>
<dbReference type="Gene3D" id="4.10.410.10">
    <property type="entry name" value="Pancreatic trypsin inhibitor Kunitz domain"/>
    <property type="match status" value="1"/>
</dbReference>
<proteinExistence type="predicted"/>
<protein>
    <submittedName>
        <fullName evidence="3">TFPI</fullName>
    </submittedName>
</protein>
<dbReference type="SMART" id="SM00131">
    <property type="entry name" value="KU"/>
    <property type="match status" value="1"/>
</dbReference>
<dbReference type="PROSITE" id="PS50279">
    <property type="entry name" value="BPTI_KUNITZ_2"/>
    <property type="match status" value="1"/>
</dbReference>
<feature type="compositionally biased region" description="Basic residues" evidence="1">
    <location>
        <begin position="151"/>
        <end position="162"/>
    </location>
</feature>
<sequence length="185" mass="20233">MNAITCSRVTKKKNICLLACGLEKDEGYCCNKHCYPKGSFFYYDSKSGKCRPLAYRGCGGNANKFYSMKECRQACQKGYGNKCEVCPPSTYVYASYCGCYTKGYCNCKPGYYCCPVTCGRPGNAPSKGYSCRKPIQVKCARGHGQQCGGGRKGKGKGRKNTKRHDNNGKDYGGNGDYYQGSGYGA</sequence>
<feature type="region of interest" description="Disordered" evidence="1">
    <location>
        <begin position="141"/>
        <end position="185"/>
    </location>
</feature>
<evidence type="ECO:0000313" key="4">
    <source>
        <dbReference type="Proteomes" id="UP000507470"/>
    </source>
</evidence>
<dbReference type="GO" id="GO:0004867">
    <property type="term" value="F:serine-type endopeptidase inhibitor activity"/>
    <property type="evidence" value="ECO:0007669"/>
    <property type="project" value="InterPro"/>
</dbReference>
<reference evidence="3 4" key="1">
    <citation type="submission" date="2020-06" db="EMBL/GenBank/DDBJ databases">
        <authorList>
            <person name="Li R."/>
            <person name="Bekaert M."/>
        </authorList>
    </citation>
    <scope>NUCLEOTIDE SEQUENCE [LARGE SCALE GENOMIC DNA]</scope>
    <source>
        <strain evidence="4">wild</strain>
    </source>
</reference>
<gene>
    <name evidence="3" type="ORF">MCOR_38609</name>
</gene>
<dbReference type="EMBL" id="CACVKT020007046">
    <property type="protein sequence ID" value="CAC5404870.1"/>
    <property type="molecule type" value="Genomic_DNA"/>
</dbReference>
<feature type="compositionally biased region" description="Gly residues" evidence="1">
    <location>
        <begin position="170"/>
        <end position="185"/>
    </location>
</feature>
<accession>A0A6J8DCM5</accession>
<dbReference type="AlphaFoldDB" id="A0A6J8DCM5"/>
<feature type="domain" description="BPTI/Kunitz inhibitor" evidence="2">
    <location>
        <begin position="20"/>
        <end position="75"/>
    </location>
</feature>
<dbReference type="InterPro" id="IPR002223">
    <property type="entry name" value="Kunitz_BPTI"/>
</dbReference>
<dbReference type="Pfam" id="PF00014">
    <property type="entry name" value="Kunitz_BPTI"/>
    <property type="match status" value="1"/>
</dbReference>
<dbReference type="CDD" id="cd00109">
    <property type="entry name" value="Kunitz-type"/>
    <property type="match status" value="1"/>
</dbReference>
<name>A0A6J8DCM5_MYTCO</name>
<dbReference type="PRINTS" id="PR00759">
    <property type="entry name" value="BASICPTASE"/>
</dbReference>
<organism evidence="3 4">
    <name type="scientific">Mytilus coruscus</name>
    <name type="common">Sea mussel</name>
    <dbReference type="NCBI Taxonomy" id="42192"/>
    <lineage>
        <taxon>Eukaryota</taxon>
        <taxon>Metazoa</taxon>
        <taxon>Spiralia</taxon>
        <taxon>Lophotrochozoa</taxon>
        <taxon>Mollusca</taxon>
        <taxon>Bivalvia</taxon>
        <taxon>Autobranchia</taxon>
        <taxon>Pteriomorphia</taxon>
        <taxon>Mytilida</taxon>
        <taxon>Mytiloidea</taxon>
        <taxon>Mytilidae</taxon>
        <taxon>Mytilinae</taxon>
        <taxon>Mytilus</taxon>
    </lineage>
</organism>
<dbReference type="OrthoDB" id="6129358at2759"/>